<gene>
    <name evidence="3" type="ORF">KO508_12095</name>
</gene>
<dbReference type="EMBL" id="JAHKPV010000019">
    <property type="protein sequence ID" value="MBU2874739.1"/>
    <property type="molecule type" value="Genomic_DNA"/>
</dbReference>
<reference evidence="3 4" key="1">
    <citation type="submission" date="2021-05" db="EMBL/GenBank/DDBJ databases">
        <title>Draft genomes of bacteria isolated from model marine particles.</title>
        <authorList>
            <person name="Datta M.S."/>
            <person name="Schwartzman J.A."/>
            <person name="Enke T.N."/>
            <person name="Saavedra J."/>
            <person name="Cermak N."/>
            <person name="Cordero O.X."/>
        </authorList>
    </citation>
    <scope>NUCLEOTIDE SEQUENCE [LARGE SCALE GENOMIC DNA]</scope>
    <source>
        <strain evidence="3 4">D2M19</strain>
    </source>
</reference>
<protein>
    <submittedName>
        <fullName evidence="3">Uncharacterized protein</fullName>
    </submittedName>
</protein>
<evidence type="ECO:0000256" key="2">
    <source>
        <dbReference type="SAM" id="Phobius"/>
    </source>
</evidence>
<keyword evidence="2" id="KW-0812">Transmembrane</keyword>
<proteinExistence type="predicted"/>
<feature type="transmembrane region" description="Helical" evidence="2">
    <location>
        <begin position="12"/>
        <end position="35"/>
    </location>
</feature>
<feature type="region of interest" description="Disordered" evidence="1">
    <location>
        <begin position="219"/>
        <end position="247"/>
    </location>
</feature>
<name>A0ABS6A9H1_9GAMM</name>
<dbReference type="Proteomes" id="UP000753376">
    <property type="component" value="Unassembled WGS sequence"/>
</dbReference>
<comment type="caution">
    <text evidence="3">The sequence shown here is derived from an EMBL/GenBank/DDBJ whole genome shotgun (WGS) entry which is preliminary data.</text>
</comment>
<evidence type="ECO:0000256" key="1">
    <source>
        <dbReference type="SAM" id="MobiDB-lite"/>
    </source>
</evidence>
<keyword evidence="4" id="KW-1185">Reference proteome</keyword>
<accession>A0ABS6A9H1</accession>
<keyword evidence="2" id="KW-0472">Membrane</keyword>
<evidence type="ECO:0000313" key="4">
    <source>
        <dbReference type="Proteomes" id="UP000753376"/>
    </source>
</evidence>
<evidence type="ECO:0000313" key="3">
    <source>
        <dbReference type="EMBL" id="MBU2874739.1"/>
    </source>
</evidence>
<dbReference type="RefSeq" id="WP_216008558.1">
    <property type="nucleotide sequence ID" value="NZ_JAHKPV010000019.1"/>
</dbReference>
<keyword evidence="2" id="KW-1133">Transmembrane helix</keyword>
<organism evidence="3 4">
    <name type="scientific">Marinobacter salexigens</name>
    <dbReference type="NCBI Taxonomy" id="1925763"/>
    <lineage>
        <taxon>Bacteria</taxon>
        <taxon>Pseudomonadati</taxon>
        <taxon>Pseudomonadota</taxon>
        <taxon>Gammaproteobacteria</taxon>
        <taxon>Pseudomonadales</taxon>
        <taxon>Marinobacteraceae</taxon>
        <taxon>Marinobacter</taxon>
    </lineage>
</organism>
<feature type="region of interest" description="Disordered" evidence="1">
    <location>
        <begin position="93"/>
        <end position="113"/>
    </location>
</feature>
<sequence length="247" mass="28083">MYKWIAEHHQVLSVFASFGSLVIWLVYAQLLYLGFRRQRSPRLIINRGRNKDINALCLISNMSAESVFIEYIIAKLETSEGEITMDVTDFEREYSEGDDDDRPSLNVRENTRQGPIESGGFLHIGTFCELIHRLTRDENLKVVDGMPQGKLEFTRLTLSLIGIYGPENMPIGAERSFDLNVSENRLGLKPASWDTEQLASIRQRRKLRKTVEQLNATDFSSSSSFRRLAEENNTDNSSTAEKVSKAG</sequence>